<dbReference type="SUPFAM" id="SSF53335">
    <property type="entry name" value="S-adenosyl-L-methionine-dependent methyltransferases"/>
    <property type="match status" value="1"/>
</dbReference>
<accession>A0A6J0B5W4</accession>
<dbReference type="PANTHER" id="PTHR12496">
    <property type="entry name" value="CGI-41 METHYLTRANSFERASE"/>
    <property type="match status" value="1"/>
</dbReference>
<dbReference type="RefSeq" id="XP_015510439.2">
    <property type="nucleotide sequence ID" value="XM_015654953.2"/>
</dbReference>
<dbReference type="Proteomes" id="UP000829291">
    <property type="component" value="Chromosome 7"/>
</dbReference>
<evidence type="ECO:0000313" key="2">
    <source>
        <dbReference type="Proteomes" id="UP000829291"/>
    </source>
</evidence>
<dbReference type="RefSeq" id="XP_046601507.1">
    <property type="nucleotide sequence ID" value="XM_046745551.1"/>
</dbReference>
<dbReference type="FunCoup" id="A0A6J0B5W4">
    <property type="interactions" value="554"/>
</dbReference>
<dbReference type="InterPro" id="IPR052220">
    <property type="entry name" value="METTL25"/>
</dbReference>
<dbReference type="AlphaFoldDB" id="A0A6J0B5W4"/>
<dbReference type="RefSeq" id="XP_046601508.1">
    <property type="nucleotide sequence ID" value="XM_046745552.1"/>
</dbReference>
<protein>
    <submittedName>
        <fullName evidence="3 4">Methyltransferase-like protein 25B</fullName>
    </submittedName>
</protein>
<reference evidence="3 4" key="1">
    <citation type="submission" date="2025-05" db="UniProtKB">
        <authorList>
            <consortium name="RefSeq"/>
        </authorList>
    </citation>
    <scope>IDENTIFICATION</scope>
    <source>
        <tissue evidence="3 4">Thorax and Abdomen</tissue>
    </source>
</reference>
<evidence type="ECO:0000313" key="4">
    <source>
        <dbReference type="RefSeq" id="XP_046601507.1"/>
    </source>
</evidence>
<evidence type="ECO:0000313" key="3">
    <source>
        <dbReference type="RefSeq" id="XP_015510439.2"/>
    </source>
</evidence>
<name>A0A6J0B5W4_NEOLC</name>
<dbReference type="InParanoid" id="A0A6J0B5W4"/>
<dbReference type="GeneID" id="107217431"/>
<sequence>MKYTVQDTTTMATVDNTGSGTCLCRICDSVRETVRQIFIVLDKYRWLLDAYIVDFYEADLWERLPGGWIDFFKDITPGELGSWILNEGSSVRVWPLSLQALRRVVGILQVHRNQRSEIALKCENVRKTENTDFVKPQVKPSTCSSHSKLRDLLGKHVKPKKKHEIEIMAKIIADCAASAKSECAVDVGAGIGHLARTLAYRHEMCIICVEQQSLLSEQARKLDTQFESIAMKYVTNIREQKPHHVSLKIERDSSELSFFMDIINKEFTEKFRLNPEFSGFGLIGLHPCGDLATTLLQSYAESDRAKFICVAGCCYMKLSLGPQSYPLSKYLRTTGIDYDLSYTALEVACHAVENHCIKLKSAECWELKIHAYRATLESLIVQRNSSLRHAQLKSFKLKENTTFEEYCMAVTENFTEENRPRRVEEIRNPKTAELLERWEQVVVFGSLRSMLAPLVESAVLLDRFLYLSEKNLSPKLKAVFDPFLSPRNFVLTSIK</sequence>
<dbReference type="Pfam" id="PF13679">
    <property type="entry name" value="Methyltransf_32"/>
    <property type="match status" value="1"/>
</dbReference>
<evidence type="ECO:0000259" key="1">
    <source>
        <dbReference type="Pfam" id="PF13679"/>
    </source>
</evidence>
<keyword evidence="2" id="KW-1185">Reference proteome</keyword>
<organism evidence="2 3">
    <name type="scientific">Neodiprion lecontei</name>
    <name type="common">Redheaded pine sawfly</name>
    <dbReference type="NCBI Taxonomy" id="441921"/>
    <lineage>
        <taxon>Eukaryota</taxon>
        <taxon>Metazoa</taxon>
        <taxon>Ecdysozoa</taxon>
        <taxon>Arthropoda</taxon>
        <taxon>Hexapoda</taxon>
        <taxon>Insecta</taxon>
        <taxon>Pterygota</taxon>
        <taxon>Neoptera</taxon>
        <taxon>Endopterygota</taxon>
        <taxon>Hymenoptera</taxon>
        <taxon>Tenthredinoidea</taxon>
        <taxon>Diprionidae</taxon>
        <taxon>Diprioninae</taxon>
        <taxon>Neodiprion</taxon>
    </lineage>
</organism>
<proteinExistence type="predicted"/>
<dbReference type="InterPro" id="IPR029063">
    <property type="entry name" value="SAM-dependent_MTases_sf"/>
</dbReference>
<dbReference type="OrthoDB" id="5875367at2759"/>
<feature type="domain" description="Methyltransferase" evidence="1">
    <location>
        <begin position="160"/>
        <end position="319"/>
    </location>
</feature>
<evidence type="ECO:0000313" key="5">
    <source>
        <dbReference type="RefSeq" id="XP_046601508.1"/>
    </source>
</evidence>
<dbReference type="KEGG" id="nlo:107217431"/>
<gene>
    <name evidence="3 4 5" type="primary">LOC107217431</name>
</gene>
<dbReference type="InterPro" id="IPR025714">
    <property type="entry name" value="Methyltranfer_dom"/>
</dbReference>
<dbReference type="PANTHER" id="PTHR12496:SF2">
    <property type="entry name" value="METHYLTRANSFERASE-LIKE PROTEIN 25B"/>
    <property type="match status" value="1"/>
</dbReference>